<proteinExistence type="predicted"/>
<dbReference type="Proteomes" id="UP000036449">
    <property type="component" value="Unassembled WGS sequence"/>
</dbReference>
<dbReference type="AlphaFoldDB" id="A0A0J6VWE4"/>
<sequence>MTPDRLNHLRVDLEEIAPGEFFITTRLHDQKIASLYLSGDRQYADEFLEEARRRILLNVTSDEPGGPLGKVLQELIRMRQSLQASGE</sequence>
<evidence type="ECO:0000313" key="1">
    <source>
        <dbReference type="EMBL" id="KMO43606.1"/>
    </source>
</evidence>
<dbReference type="EMBL" id="LABZ01000043">
    <property type="protein sequence ID" value="KMO43606.1"/>
    <property type="molecule type" value="Genomic_DNA"/>
</dbReference>
<comment type="caution">
    <text evidence="1">The sequence shown here is derived from an EMBL/GenBank/DDBJ whole genome shotgun (WGS) entry which is preliminary data.</text>
</comment>
<evidence type="ECO:0000313" key="2">
    <source>
        <dbReference type="Proteomes" id="UP000036449"/>
    </source>
</evidence>
<name>A0A0J6VWE4_9HYPH</name>
<keyword evidence="2" id="KW-1185">Reference proteome</keyword>
<reference evidence="1 2" key="1">
    <citation type="submission" date="2015-03" db="EMBL/GenBank/DDBJ databases">
        <title>Genome sequencing of Methylobacterium tarhaniae DSM 25844.</title>
        <authorList>
            <person name="Chaudhry V."/>
            <person name="Patil P.B."/>
        </authorList>
    </citation>
    <scope>NUCLEOTIDE SEQUENCE [LARGE SCALE GENOMIC DNA]</scope>
    <source>
        <strain evidence="1 2">DSM 25844</strain>
    </source>
</reference>
<protein>
    <submittedName>
        <fullName evidence="1">Uncharacterized protein</fullName>
    </submittedName>
</protein>
<organism evidence="1 2">
    <name type="scientific">Methylobacterium tarhaniae</name>
    <dbReference type="NCBI Taxonomy" id="1187852"/>
    <lineage>
        <taxon>Bacteria</taxon>
        <taxon>Pseudomonadati</taxon>
        <taxon>Pseudomonadota</taxon>
        <taxon>Alphaproteobacteria</taxon>
        <taxon>Hyphomicrobiales</taxon>
        <taxon>Methylobacteriaceae</taxon>
        <taxon>Methylobacterium</taxon>
    </lineage>
</organism>
<gene>
    <name evidence="1" type="ORF">VQ03_07650</name>
</gene>
<accession>A0A0J6VWE4</accession>